<protein>
    <submittedName>
        <fullName evidence="2">Uncharacterized protein</fullName>
    </submittedName>
</protein>
<dbReference type="EMBL" id="AP006048">
    <property type="protein sequence ID" value="BAD46518.1"/>
    <property type="molecule type" value="Genomic_DNA"/>
</dbReference>
<reference evidence="3" key="3">
    <citation type="journal article" date="2005" name="Nature">
        <title>The map-based sequence of the rice genome.</title>
        <authorList>
            <consortium name="International rice genome sequencing project (IRGSP)"/>
            <person name="Matsumoto T."/>
            <person name="Wu J."/>
            <person name="Kanamori H."/>
            <person name="Katayose Y."/>
            <person name="Fujisawa M."/>
            <person name="Namiki N."/>
            <person name="Mizuno H."/>
            <person name="Yamamoto K."/>
            <person name="Antonio B.A."/>
            <person name="Baba T."/>
            <person name="Sakata K."/>
            <person name="Nagamura Y."/>
            <person name="Aoki H."/>
            <person name="Arikawa K."/>
            <person name="Arita K."/>
            <person name="Bito T."/>
            <person name="Chiden Y."/>
            <person name="Fujitsuka N."/>
            <person name="Fukunaka R."/>
            <person name="Hamada M."/>
            <person name="Harada C."/>
            <person name="Hayashi A."/>
            <person name="Hijishita S."/>
            <person name="Honda M."/>
            <person name="Hosokawa S."/>
            <person name="Ichikawa Y."/>
            <person name="Idonuma A."/>
            <person name="Iijima M."/>
            <person name="Ikeda M."/>
            <person name="Ikeno M."/>
            <person name="Ito K."/>
            <person name="Ito S."/>
            <person name="Ito T."/>
            <person name="Ito Y."/>
            <person name="Ito Y."/>
            <person name="Iwabuchi A."/>
            <person name="Kamiya K."/>
            <person name="Karasawa W."/>
            <person name="Kurita K."/>
            <person name="Katagiri S."/>
            <person name="Kikuta A."/>
            <person name="Kobayashi H."/>
            <person name="Kobayashi N."/>
            <person name="Machita K."/>
            <person name="Maehara T."/>
            <person name="Masukawa M."/>
            <person name="Mizubayashi T."/>
            <person name="Mukai Y."/>
            <person name="Nagasaki H."/>
            <person name="Nagata Y."/>
            <person name="Naito S."/>
            <person name="Nakashima M."/>
            <person name="Nakama Y."/>
            <person name="Nakamichi Y."/>
            <person name="Nakamura M."/>
            <person name="Meguro A."/>
            <person name="Negishi M."/>
            <person name="Ohta I."/>
            <person name="Ohta T."/>
            <person name="Okamoto M."/>
            <person name="Ono N."/>
            <person name="Saji S."/>
            <person name="Sakaguchi M."/>
            <person name="Sakai K."/>
            <person name="Shibata M."/>
            <person name="Shimokawa T."/>
            <person name="Song J."/>
            <person name="Takazaki Y."/>
            <person name="Terasawa K."/>
            <person name="Tsugane M."/>
            <person name="Tsuji K."/>
            <person name="Ueda S."/>
            <person name="Waki K."/>
            <person name="Yamagata H."/>
            <person name="Yamamoto M."/>
            <person name="Yamamoto S."/>
            <person name="Yamane H."/>
            <person name="Yoshiki S."/>
            <person name="Yoshihara R."/>
            <person name="Yukawa K."/>
            <person name="Zhong H."/>
            <person name="Yano M."/>
            <person name="Yuan Q."/>
            <person name="Ouyang S."/>
            <person name="Liu J."/>
            <person name="Jones K.M."/>
            <person name="Gansberger K."/>
            <person name="Moffat K."/>
            <person name="Hill J."/>
            <person name="Bera J."/>
            <person name="Fadrosh D."/>
            <person name="Jin S."/>
            <person name="Johri S."/>
            <person name="Kim M."/>
            <person name="Overton L."/>
            <person name="Reardon M."/>
            <person name="Tsitrin T."/>
            <person name="Vuong H."/>
            <person name="Weaver B."/>
            <person name="Ciecko A."/>
            <person name="Tallon L."/>
            <person name="Jackson J."/>
            <person name="Pai G."/>
            <person name="Aken S.V."/>
            <person name="Utterback T."/>
            <person name="Reidmuller S."/>
            <person name="Feldblyum T."/>
            <person name="Hsiao J."/>
            <person name="Zismann V."/>
            <person name="Iobst S."/>
            <person name="de Vazeille A.R."/>
            <person name="Buell C.R."/>
            <person name="Ying K."/>
            <person name="Li Y."/>
            <person name="Lu T."/>
            <person name="Huang Y."/>
            <person name="Zhao Q."/>
            <person name="Feng Q."/>
            <person name="Zhang L."/>
            <person name="Zhu J."/>
            <person name="Weng Q."/>
            <person name="Mu J."/>
            <person name="Lu Y."/>
            <person name="Fan D."/>
            <person name="Liu Y."/>
            <person name="Guan J."/>
            <person name="Zhang Y."/>
            <person name="Yu S."/>
            <person name="Liu X."/>
            <person name="Zhang Y."/>
            <person name="Hong G."/>
            <person name="Han B."/>
            <person name="Choisne N."/>
            <person name="Demange N."/>
            <person name="Orjeda G."/>
            <person name="Samain S."/>
            <person name="Cattolico L."/>
            <person name="Pelletier E."/>
            <person name="Couloux A."/>
            <person name="Segurens B."/>
            <person name="Wincker P."/>
            <person name="D'Hont A."/>
            <person name="Scarpelli C."/>
            <person name="Weissenbach J."/>
            <person name="Salanoubat M."/>
            <person name="Quetier F."/>
            <person name="Yu Y."/>
            <person name="Kim H.R."/>
            <person name="Rambo T."/>
            <person name="Currie J."/>
            <person name="Collura K."/>
            <person name="Luo M."/>
            <person name="Yang T."/>
            <person name="Ammiraju J.S.S."/>
            <person name="Engler F."/>
            <person name="Soderlund C."/>
            <person name="Wing R.A."/>
            <person name="Palmer L.E."/>
            <person name="de la Bastide M."/>
            <person name="Spiegel L."/>
            <person name="Nascimento L."/>
            <person name="Zutavern T."/>
            <person name="O'Shaughnessy A."/>
            <person name="Dike S."/>
            <person name="Dedhia N."/>
            <person name="Preston R."/>
            <person name="Balija V."/>
            <person name="McCombie W.R."/>
            <person name="Chow T."/>
            <person name="Chen H."/>
            <person name="Chung M."/>
            <person name="Chen C."/>
            <person name="Shaw J."/>
            <person name="Wu H."/>
            <person name="Hsiao K."/>
            <person name="Chao Y."/>
            <person name="Chu M."/>
            <person name="Cheng C."/>
            <person name="Hour A."/>
            <person name="Lee P."/>
            <person name="Lin S."/>
            <person name="Lin Y."/>
            <person name="Liou J."/>
            <person name="Liu S."/>
            <person name="Hsing Y."/>
            <person name="Raghuvanshi S."/>
            <person name="Mohanty A."/>
            <person name="Bharti A.K."/>
            <person name="Gaur A."/>
            <person name="Gupta V."/>
            <person name="Kumar D."/>
            <person name="Ravi V."/>
            <person name="Vij S."/>
            <person name="Kapur A."/>
            <person name="Khurana P."/>
            <person name="Khurana P."/>
            <person name="Khurana J.P."/>
            <person name="Tyagi A.K."/>
            <person name="Gaikwad K."/>
            <person name="Singh A."/>
            <person name="Dalal V."/>
            <person name="Srivastava S."/>
            <person name="Dixit A."/>
            <person name="Pal A.K."/>
            <person name="Ghazi I.A."/>
            <person name="Yadav M."/>
            <person name="Pandit A."/>
            <person name="Bhargava A."/>
            <person name="Sureshbabu K."/>
            <person name="Batra K."/>
            <person name="Sharma T.R."/>
            <person name="Mohapatra T."/>
            <person name="Singh N.K."/>
            <person name="Messing J."/>
            <person name="Nelson A.B."/>
            <person name="Fuks G."/>
            <person name="Kavchok S."/>
            <person name="Keizer G."/>
            <person name="Linton E."/>
            <person name="Llaca V."/>
            <person name="Song R."/>
            <person name="Tanyolac B."/>
            <person name="Young S."/>
            <person name="Ho-Il K."/>
            <person name="Hahn J.H."/>
            <person name="Sangsakoo G."/>
            <person name="Vanavichit A."/>
            <person name="de Mattos Luiz.A.T."/>
            <person name="Zimmer P.D."/>
            <person name="Malone G."/>
            <person name="Dellagostin O."/>
            <person name="de Oliveira A.C."/>
            <person name="Bevan M."/>
            <person name="Bancroft I."/>
            <person name="Minx P."/>
            <person name="Cordum H."/>
            <person name="Wilson R."/>
            <person name="Cheng Z."/>
            <person name="Jin W."/>
            <person name="Jiang J."/>
            <person name="Leong S.A."/>
            <person name="Iwama H."/>
            <person name="Gojobori T."/>
            <person name="Itoh T."/>
            <person name="Niimura Y."/>
            <person name="Fujii Y."/>
            <person name="Habara T."/>
            <person name="Sakai H."/>
            <person name="Sato Y."/>
            <person name="Wilson G."/>
            <person name="Kumar K."/>
            <person name="McCouch S."/>
            <person name="Juretic N."/>
            <person name="Hoen D."/>
            <person name="Wright S."/>
            <person name="Bruskiewich R."/>
            <person name="Bureau T."/>
            <person name="Miyao A."/>
            <person name="Hirochika H."/>
            <person name="Nishikawa T."/>
            <person name="Kadowaki K."/>
            <person name="Sugiura M."/>
            <person name="Burr B."/>
            <person name="Sasaki T."/>
        </authorList>
    </citation>
    <scope>NUCLEOTIDE SEQUENCE [LARGE SCALE GENOMIC DNA]</scope>
    <source>
        <strain evidence="3">cv. Nipponbare</strain>
    </source>
</reference>
<evidence type="ECO:0000313" key="2">
    <source>
        <dbReference type="EMBL" id="BAD46518.1"/>
    </source>
</evidence>
<dbReference type="EMBL" id="AP003521">
    <property type="protein sequence ID" value="BAD45260.1"/>
    <property type="molecule type" value="Genomic_DNA"/>
</dbReference>
<sequence length="58" mass="6563">MLPSISLLTLCSLPPSHPPSHPFHIWYYQRCILRLLSPSALATTVSLNIHQIQLDLDI</sequence>
<gene>
    <name evidence="2" type="ORF">B1423D04.6</name>
    <name evidence="1" type="ORF">P0025G03.34</name>
</gene>
<name>Q651J9_ORYSJ</name>
<dbReference type="Proteomes" id="UP000000763">
    <property type="component" value="Chromosome 6"/>
</dbReference>
<organism evidence="2 3">
    <name type="scientific">Oryza sativa subsp. japonica</name>
    <name type="common">Rice</name>
    <dbReference type="NCBI Taxonomy" id="39947"/>
    <lineage>
        <taxon>Eukaryota</taxon>
        <taxon>Viridiplantae</taxon>
        <taxon>Streptophyta</taxon>
        <taxon>Embryophyta</taxon>
        <taxon>Tracheophyta</taxon>
        <taxon>Spermatophyta</taxon>
        <taxon>Magnoliopsida</taxon>
        <taxon>Liliopsida</taxon>
        <taxon>Poales</taxon>
        <taxon>Poaceae</taxon>
        <taxon>BOP clade</taxon>
        <taxon>Oryzoideae</taxon>
        <taxon>Oryzeae</taxon>
        <taxon>Oryzinae</taxon>
        <taxon>Oryza</taxon>
        <taxon>Oryza sativa</taxon>
    </lineage>
</organism>
<reference evidence="3" key="4">
    <citation type="journal article" date="2008" name="Nucleic Acids Res.">
        <title>The rice annotation project database (RAP-DB): 2008 update.</title>
        <authorList>
            <consortium name="The rice annotation project (RAP)"/>
        </authorList>
    </citation>
    <scope>GENOME REANNOTATION</scope>
    <source>
        <strain evidence="3">cv. Nipponbare</strain>
    </source>
</reference>
<evidence type="ECO:0000313" key="3">
    <source>
        <dbReference type="Proteomes" id="UP000000763"/>
    </source>
</evidence>
<evidence type="ECO:0000313" key="1">
    <source>
        <dbReference type="EMBL" id="BAD45260.1"/>
    </source>
</evidence>
<proteinExistence type="predicted"/>
<accession>Q651J9</accession>
<reference evidence="1" key="1">
    <citation type="submission" date="2001-04" db="EMBL/GenBank/DDBJ databases">
        <title>Oryza sativa nipponbare(GA3) genomic DNA, chromosome 6, PAC clone:P0025G03.</title>
        <authorList>
            <person name="Sasaki T."/>
            <person name="Matsumoto T."/>
            <person name="Yamamoto K."/>
        </authorList>
    </citation>
    <scope>NUCLEOTIDE SEQUENCE</scope>
</reference>
<dbReference type="AlphaFoldDB" id="Q651J9"/>
<reference evidence="2" key="2">
    <citation type="submission" date="2002-11" db="EMBL/GenBank/DDBJ databases">
        <title>Oryza sativa nipponbare(GA3) genomic DNA, chromosome 6, BAC clone:B1423D04.</title>
        <authorList>
            <person name="Sasaki T."/>
            <person name="Matsumoto T."/>
            <person name="Katayose Y."/>
        </authorList>
    </citation>
    <scope>NUCLEOTIDE SEQUENCE</scope>
</reference>